<keyword evidence="9" id="KW-1185">Reference proteome</keyword>
<dbReference type="GO" id="GO:0070187">
    <property type="term" value="C:shelterin complex"/>
    <property type="evidence" value="ECO:0007669"/>
    <property type="project" value="TreeGrafter"/>
</dbReference>
<evidence type="ECO:0000256" key="3">
    <source>
        <dbReference type="ARBA" id="ARBA00022895"/>
    </source>
</evidence>
<dbReference type="AlphaFoldDB" id="A0A183ARW9"/>
<name>A0A183ARW9_9TREM</name>
<keyword evidence="5" id="KW-0010">Activator</keyword>
<evidence type="ECO:0000256" key="6">
    <source>
        <dbReference type="SAM" id="MobiDB-lite"/>
    </source>
</evidence>
<evidence type="ECO:0000256" key="2">
    <source>
        <dbReference type="ARBA" id="ARBA00022454"/>
    </source>
</evidence>
<dbReference type="CDD" id="cd11655">
    <property type="entry name" value="rap1_myb-like"/>
    <property type="match status" value="1"/>
</dbReference>
<evidence type="ECO:0000259" key="7">
    <source>
        <dbReference type="Pfam" id="PF08914"/>
    </source>
</evidence>
<evidence type="ECO:0000313" key="9">
    <source>
        <dbReference type="Proteomes" id="UP000272942"/>
    </source>
</evidence>
<dbReference type="Proteomes" id="UP000272942">
    <property type="component" value="Unassembled WGS sequence"/>
</dbReference>
<dbReference type="GO" id="GO:0006355">
    <property type="term" value="P:regulation of DNA-templated transcription"/>
    <property type="evidence" value="ECO:0007669"/>
    <property type="project" value="UniProtKB-UniRule"/>
</dbReference>
<dbReference type="Pfam" id="PF08914">
    <property type="entry name" value="Myb_Rap1"/>
    <property type="match status" value="1"/>
</dbReference>
<reference evidence="10" key="1">
    <citation type="submission" date="2016-06" db="UniProtKB">
        <authorList>
            <consortium name="WormBaseParasite"/>
        </authorList>
    </citation>
    <scope>IDENTIFICATION</scope>
</reference>
<dbReference type="InterPro" id="IPR015010">
    <property type="entry name" value="TERF2IP_Myb"/>
</dbReference>
<keyword evidence="2 5" id="KW-0158">Chromosome</keyword>
<keyword evidence="3 5" id="KW-0779">Telomere</keyword>
<comment type="subunit">
    <text evidence="5">Homodimer.</text>
</comment>
<keyword evidence="5" id="KW-0804">Transcription</keyword>
<dbReference type="InterPro" id="IPR009057">
    <property type="entry name" value="Homeodomain-like_sf"/>
</dbReference>
<sequence>MEAAGITSHSAESMRSHFRQVLCAQLPKTSLDSVGQRPPRSRRHEYTEREDRAIIDYIIQNKCYAEASTRKFWYRLERERLTTHSAESMRNRFRRRLLHRTLAELRCLLTFEEYEATVHLLIRPSAQARSLCGQSSLDFTDDFNIIETTTEDGTDVSHTVLNHSSGGTLSGSRTDDWGKLSHTSISHSTPHKKPINSNLGFQVNGLPLPGPSIRAVSPTRLPPNRDSDNTPSPISPGPPSAPVPDFVREIMQFSKMVTSEIEVYVLLRMTNGSVLEAKNFLQTGFRRPDLPPCQSPPLWTLDADTQLASHDPDVLRRVIDRFGVNEVCRRIAFLSET</sequence>
<dbReference type="GO" id="GO:0010833">
    <property type="term" value="P:telomere maintenance via telomere lengthening"/>
    <property type="evidence" value="ECO:0007669"/>
    <property type="project" value="UniProtKB-UniRule"/>
</dbReference>
<keyword evidence="4 5" id="KW-0539">Nucleus</keyword>
<dbReference type="GO" id="GO:0042162">
    <property type="term" value="F:telomeric DNA binding"/>
    <property type="evidence" value="ECO:0007669"/>
    <property type="project" value="TreeGrafter"/>
</dbReference>
<evidence type="ECO:0000256" key="4">
    <source>
        <dbReference type="ARBA" id="ARBA00023242"/>
    </source>
</evidence>
<comment type="similarity">
    <text evidence="1 5">Belongs to the RAP1 family.</text>
</comment>
<evidence type="ECO:0000256" key="1">
    <source>
        <dbReference type="ARBA" id="ARBA00010467"/>
    </source>
</evidence>
<dbReference type="PANTHER" id="PTHR16466">
    <property type="entry name" value="TELOMERE REPEAT-BINDING FACTOR 2-INTERACTING PROTEIN 1"/>
    <property type="match status" value="1"/>
</dbReference>
<evidence type="ECO:0000313" key="8">
    <source>
        <dbReference type="EMBL" id="VDP85826.1"/>
    </source>
</evidence>
<dbReference type="EMBL" id="UZAN01047830">
    <property type="protein sequence ID" value="VDP85826.1"/>
    <property type="molecule type" value="Genomic_DNA"/>
</dbReference>
<reference evidence="8 9" key="2">
    <citation type="submission" date="2018-11" db="EMBL/GenBank/DDBJ databases">
        <authorList>
            <consortium name="Pathogen Informatics"/>
        </authorList>
    </citation>
    <scope>NUCLEOTIDE SEQUENCE [LARGE SCALE GENOMIC DNA]</scope>
    <source>
        <strain evidence="8 9">Egypt</strain>
    </source>
</reference>
<comment type="function">
    <text evidence="5">Acts both as a regulator of telomere function and as a transcription regulator. Involved in the regulation of telomere length and protection as a component of the shelterin complex (telosome). Does not bind DNA directly: recruited to telomeric double-stranded 5'-TTAGGG-3' repeats via its interaction with terf2. Independently of its function in telomeres, also acts as a transcription regulator: recruited to extratelomeric 5'-TTAGGG-3' sites via its association with terf2 or other factors, and regulates gene expression.</text>
</comment>
<feature type="domain" description="TERF2-interacting telomeric protein 1 Myb" evidence="7">
    <location>
        <begin position="46"/>
        <end position="100"/>
    </location>
</feature>
<dbReference type="InterPro" id="IPR039595">
    <property type="entry name" value="TE2IP/Rap1"/>
</dbReference>
<comment type="subcellular location">
    <subcellularLocation>
        <location evidence="5">Nucleus</location>
    </subcellularLocation>
    <subcellularLocation>
        <location evidence="5">Chromosome</location>
        <location evidence="5">Telomere</location>
    </subcellularLocation>
</comment>
<organism evidence="10">
    <name type="scientific">Echinostoma caproni</name>
    <dbReference type="NCBI Taxonomy" id="27848"/>
    <lineage>
        <taxon>Eukaryota</taxon>
        <taxon>Metazoa</taxon>
        <taxon>Spiralia</taxon>
        <taxon>Lophotrochozoa</taxon>
        <taxon>Platyhelminthes</taxon>
        <taxon>Trematoda</taxon>
        <taxon>Digenea</taxon>
        <taxon>Plagiorchiida</taxon>
        <taxon>Echinostomata</taxon>
        <taxon>Echinostomatoidea</taxon>
        <taxon>Echinostomatidae</taxon>
        <taxon>Echinostoma</taxon>
    </lineage>
</organism>
<dbReference type="OrthoDB" id="435460at2759"/>
<feature type="region of interest" description="Disordered" evidence="6">
    <location>
        <begin position="180"/>
        <end position="243"/>
    </location>
</feature>
<evidence type="ECO:0000256" key="5">
    <source>
        <dbReference type="RuleBase" id="RU367107"/>
    </source>
</evidence>
<accession>A0A183ARW9</accession>
<dbReference type="SUPFAM" id="SSF46689">
    <property type="entry name" value="Homeodomain-like"/>
    <property type="match status" value="1"/>
</dbReference>
<dbReference type="Gene3D" id="1.10.10.60">
    <property type="entry name" value="Homeodomain-like"/>
    <property type="match status" value="1"/>
</dbReference>
<proteinExistence type="inferred from homology"/>
<dbReference type="WBParaSite" id="ECPE_0000973501-mRNA-1">
    <property type="protein sequence ID" value="ECPE_0000973501-mRNA-1"/>
    <property type="gene ID" value="ECPE_0000973501"/>
</dbReference>
<protein>
    <recommendedName>
        <fullName evidence="5">Telomeric repeat-binding factor 2-interacting protein 1</fullName>
        <shortName evidence="5">TERF2-interacting telomeric protein 1</shortName>
    </recommendedName>
    <alternativeName>
        <fullName evidence="5">Repressor/activator protein 1 homolog</fullName>
    </alternativeName>
</protein>
<keyword evidence="5" id="KW-0805">Transcription regulation</keyword>
<evidence type="ECO:0000313" key="10">
    <source>
        <dbReference type="WBParaSite" id="ECPE_0000973501-mRNA-1"/>
    </source>
</evidence>
<gene>
    <name evidence="8" type="ORF">ECPE_LOCUS9705</name>
</gene>
<feature type="compositionally biased region" description="Pro residues" evidence="6">
    <location>
        <begin position="233"/>
        <end position="242"/>
    </location>
</feature>
<dbReference type="GO" id="GO:0031848">
    <property type="term" value="P:protection from non-homologous end joining at telomere"/>
    <property type="evidence" value="ECO:0007669"/>
    <property type="project" value="TreeGrafter"/>
</dbReference>
<dbReference type="PANTHER" id="PTHR16466:SF6">
    <property type="entry name" value="TELOMERIC REPEAT-BINDING FACTOR 2-INTERACTING PROTEIN 1"/>
    <property type="match status" value="1"/>
</dbReference>